<dbReference type="KEGG" id="ptm:GSPATT00004231001"/>
<evidence type="ECO:0000256" key="1">
    <source>
        <dbReference type="SAM" id="Coils"/>
    </source>
</evidence>
<name>A0BC70_PARTE</name>
<dbReference type="HOGENOM" id="CLU_413613_0_0_1"/>
<reference evidence="2 3" key="1">
    <citation type="journal article" date="2006" name="Nature">
        <title>Global trends of whole-genome duplications revealed by the ciliate Paramecium tetraurelia.</title>
        <authorList>
            <consortium name="Genoscope"/>
            <person name="Aury J.-M."/>
            <person name="Jaillon O."/>
            <person name="Duret L."/>
            <person name="Noel B."/>
            <person name="Jubin C."/>
            <person name="Porcel B.M."/>
            <person name="Segurens B."/>
            <person name="Daubin V."/>
            <person name="Anthouard V."/>
            <person name="Aiach N."/>
            <person name="Arnaiz O."/>
            <person name="Billaut A."/>
            <person name="Beisson J."/>
            <person name="Blanc I."/>
            <person name="Bouhouche K."/>
            <person name="Camara F."/>
            <person name="Duharcourt S."/>
            <person name="Guigo R."/>
            <person name="Gogendeau D."/>
            <person name="Katinka M."/>
            <person name="Keller A.-M."/>
            <person name="Kissmehl R."/>
            <person name="Klotz C."/>
            <person name="Koll F."/>
            <person name="Le Moue A."/>
            <person name="Lepere C."/>
            <person name="Malinsky S."/>
            <person name="Nowacki M."/>
            <person name="Nowak J.K."/>
            <person name="Plattner H."/>
            <person name="Poulain J."/>
            <person name="Ruiz F."/>
            <person name="Serrano V."/>
            <person name="Zagulski M."/>
            <person name="Dessen P."/>
            <person name="Betermier M."/>
            <person name="Weissenbach J."/>
            <person name="Scarpelli C."/>
            <person name="Schachter V."/>
            <person name="Sperling L."/>
            <person name="Meyer E."/>
            <person name="Cohen J."/>
            <person name="Wincker P."/>
        </authorList>
    </citation>
    <scope>NUCLEOTIDE SEQUENCE [LARGE SCALE GENOMIC DNA]</scope>
    <source>
        <strain evidence="2 3">Stock d4-2</strain>
    </source>
</reference>
<keyword evidence="3" id="KW-1185">Reference proteome</keyword>
<dbReference type="OMA" id="KREYHSI"/>
<evidence type="ECO:0000313" key="3">
    <source>
        <dbReference type="Proteomes" id="UP000000600"/>
    </source>
</evidence>
<sequence>MSSYYLYQAPLPKQLISTLFDGTNSMKREYHSIISTYNEVFNDFSQTERQQYQWTKGLSQINPFIGADFGNLNQSLNQIFLNLLSAQFPQYITIILITDGGEPLDSESLEKLIQEVKSKYFIQFITIVISEQPTPIKVLETLNALFKSEKNNFNSEYIIKRSSRKSIYQIQKDFREAFTNIKQQLVSYQQQDILDQKVSTIINQSELTDKVAPKTLFLAEKGIEISTQNVKINKTTQICHILQILQKSFLATLKKFSELTVSGLKNECSEILRVTNQLLSQTDNDNRSDEFHTISLILKIITSIINNTCNWQSIDCHLFDDLCLAVSNAQVTQLEQLSLINQSECSVQKIHNIDEQMISKLDNLSKNAISKLDYLIKQDNIIIDTLKLYIQLFSTEIKSLQDQKAHLKKLVMILQNQLSVAFQQQEFETIFTSRVFMDNTEKFLEQLQQLFKLNNLLKMLKQISIESYNEQLLQSLSQLIKLEQNSNNQSFKDVFIFYKDLKELPILKELGPNDDQEDNESIFVLLINLTEAMKLVIDNLTQSYQKGFKDISSSKRIELVYVNKNENNQQMNQEFYFLNQRQQQEMRFTSLIELFQKNQEKFQLKQKKINLCILIDDELDYWKLQLQITMLKLSQYYVKLSFIALGLPISQYIQKEIEQIVQQYSNEQISKFFIPKNKYNLKQKKKYDDKHSEKLFEEIANKFKQNKL</sequence>
<organism evidence="2 3">
    <name type="scientific">Paramecium tetraurelia</name>
    <dbReference type="NCBI Taxonomy" id="5888"/>
    <lineage>
        <taxon>Eukaryota</taxon>
        <taxon>Sar</taxon>
        <taxon>Alveolata</taxon>
        <taxon>Ciliophora</taxon>
        <taxon>Intramacronucleata</taxon>
        <taxon>Oligohymenophorea</taxon>
        <taxon>Peniculida</taxon>
        <taxon>Parameciidae</taxon>
        <taxon>Paramecium</taxon>
    </lineage>
</organism>
<evidence type="ECO:0008006" key="4">
    <source>
        <dbReference type="Google" id="ProtNLM"/>
    </source>
</evidence>
<dbReference type="GeneID" id="5009319"/>
<dbReference type="RefSeq" id="XP_001423535.1">
    <property type="nucleotide sequence ID" value="XM_001423498.1"/>
</dbReference>
<feature type="coiled-coil region" evidence="1">
    <location>
        <begin position="390"/>
        <end position="417"/>
    </location>
</feature>
<evidence type="ECO:0000313" key="2">
    <source>
        <dbReference type="EMBL" id="CAK56137.1"/>
    </source>
</evidence>
<dbReference type="AlphaFoldDB" id="A0BC70"/>
<dbReference type="InParanoid" id="A0BC70"/>
<protein>
    <recommendedName>
        <fullName evidence="4">VWFA domain-containing protein</fullName>
    </recommendedName>
</protein>
<accession>A0BC70</accession>
<gene>
    <name evidence="2" type="ORF">GSPATT00004231001</name>
</gene>
<dbReference type="Proteomes" id="UP000000600">
    <property type="component" value="Unassembled WGS sequence"/>
</dbReference>
<proteinExistence type="predicted"/>
<keyword evidence="1" id="KW-0175">Coiled coil</keyword>
<dbReference type="OrthoDB" id="309302at2759"/>
<dbReference type="EMBL" id="CT867986">
    <property type="protein sequence ID" value="CAK56137.1"/>
    <property type="molecule type" value="Genomic_DNA"/>
</dbReference>